<name>X0TMU1_9ZZZZ</name>
<gene>
    <name evidence="1" type="ORF">S01H1_20631</name>
</gene>
<comment type="caution">
    <text evidence="1">The sequence shown here is derived from an EMBL/GenBank/DDBJ whole genome shotgun (WGS) entry which is preliminary data.</text>
</comment>
<dbReference type="AlphaFoldDB" id="X0TMU1"/>
<organism evidence="1">
    <name type="scientific">marine sediment metagenome</name>
    <dbReference type="NCBI Taxonomy" id="412755"/>
    <lineage>
        <taxon>unclassified sequences</taxon>
        <taxon>metagenomes</taxon>
        <taxon>ecological metagenomes</taxon>
    </lineage>
</organism>
<proteinExistence type="predicted"/>
<accession>X0TMU1</accession>
<protein>
    <submittedName>
        <fullName evidence="1">Uncharacterized protein</fullName>
    </submittedName>
</protein>
<reference evidence="1" key="1">
    <citation type="journal article" date="2014" name="Front. Microbiol.">
        <title>High frequency of phylogenetically diverse reductive dehalogenase-homologous genes in deep subseafloor sedimentary metagenomes.</title>
        <authorList>
            <person name="Kawai M."/>
            <person name="Futagami T."/>
            <person name="Toyoda A."/>
            <person name="Takaki Y."/>
            <person name="Nishi S."/>
            <person name="Hori S."/>
            <person name="Arai W."/>
            <person name="Tsubouchi T."/>
            <person name="Morono Y."/>
            <person name="Uchiyama I."/>
            <person name="Ito T."/>
            <person name="Fujiyama A."/>
            <person name="Inagaki F."/>
            <person name="Takami H."/>
        </authorList>
    </citation>
    <scope>NUCLEOTIDE SEQUENCE</scope>
    <source>
        <strain evidence="1">Expedition CK06-06</strain>
    </source>
</reference>
<dbReference type="EMBL" id="BARS01011317">
    <property type="protein sequence ID" value="GAF88581.1"/>
    <property type="molecule type" value="Genomic_DNA"/>
</dbReference>
<sequence length="118" mass="13986">VVARHPRVAFDQDFSRAFYYTRYDRMIEPFLNVSDVSDERLSQLAYEAQDRFQEARRRRKYLRTLGPVIGKALYALSSIRSIRRIGHSLLATRLLRRVKGLRGLGHSDLREEYAKKWN</sequence>
<evidence type="ECO:0000313" key="1">
    <source>
        <dbReference type="EMBL" id="GAF88581.1"/>
    </source>
</evidence>
<feature type="non-terminal residue" evidence="1">
    <location>
        <position position="1"/>
    </location>
</feature>